<organism evidence="15 16">
    <name type="scientific">Odoribacter laneus YIT 12061</name>
    <dbReference type="NCBI Taxonomy" id="742817"/>
    <lineage>
        <taxon>Bacteria</taxon>
        <taxon>Pseudomonadati</taxon>
        <taxon>Bacteroidota</taxon>
        <taxon>Bacteroidia</taxon>
        <taxon>Bacteroidales</taxon>
        <taxon>Odoribacteraceae</taxon>
        <taxon>Odoribacter</taxon>
    </lineage>
</organism>
<comment type="caution">
    <text evidence="15">The sequence shown here is derived from an EMBL/GenBank/DDBJ whole genome shotgun (WGS) entry which is preliminary data.</text>
</comment>
<protein>
    <recommendedName>
        <fullName evidence="5">Multiple inositol polyphosphate phosphatase 1</fullName>
        <ecNumber evidence="4">3.1.3.62</ecNumber>
        <ecNumber evidence="3">3.1.3.80</ecNumber>
    </recommendedName>
    <alternativeName>
        <fullName evidence="9">2,3-bisphosphoglycerate 3-phosphatase</fullName>
    </alternativeName>
</protein>
<evidence type="ECO:0000256" key="6">
    <source>
        <dbReference type="ARBA" id="ARBA00022729"/>
    </source>
</evidence>
<comment type="catalytic activity">
    <reaction evidence="12">
        <text>1D-myo-inositol hexakisphosphate + H2O = 1D-myo-inositol 1,2,4,5,6-pentakisphosphate + phosphate</text>
        <dbReference type="Rhea" id="RHEA:16989"/>
        <dbReference type="ChEBI" id="CHEBI:15377"/>
        <dbReference type="ChEBI" id="CHEBI:43474"/>
        <dbReference type="ChEBI" id="CHEBI:57798"/>
        <dbReference type="ChEBI" id="CHEBI:58130"/>
        <dbReference type="EC" id="3.1.3.62"/>
    </reaction>
    <physiologicalReaction direction="left-to-right" evidence="12">
        <dbReference type="Rhea" id="RHEA:16990"/>
    </physiologicalReaction>
</comment>
<dbReference type="SUPFAM" id="SSF53254">
    <property type="entry name" value="Phosphoglycerate mutase-like"/>
    <property type="match status" value="1"/>
</dbReference>
<dbReference type="PANTHER" id="PTHR20963">
    <property type="entry name" value="MULTIPLE INOSITOL POLYPHOSPHATE PHOSPHATASE-RELATED"/>
    <property type="match status" value="1"/>
</dbReference>
<dbReference type="HOGENOM" id="CLU_029165_4_0_10"/>
<dbReference type="InterPro" id="IPR029033">
    <property type="entry name" value="His_PPase_superfam"/>
</dbReference>
<evidence type="ECO:0000256" key="3">
    <source>
        <dbReference type="ARBA" id="ARBA00012976"/>
    </source>
</evidence>
<comment type="catalytic activity">
    <reaction evidence="13">
        <text>(2R)-2,3-bisphosphoglycerate + H2O = (2R)-2-phosphoglycerate + phosphate</text>
        <dbReference type="Rhea" id="RHEA:27381"/>
        <dbReference type="ChEBI" id="CHEBI:15377"/>
        <dbReference type="ChEBI" id="CHEBI:43474"/>
        <dbReference type="ChEBI" id="CHEBI:58248"/>
        <dbReference type="ChEBI" id="CHEBI:58289"/>
        <dbReference type="EC" id="3.1.3.80"/>
    </reaction>
    <physiologicalReaction direction="left-to-right" evidence="13">
        <dbReference type="Rhea" id="RHEA:27382"/>
    </physiologicalReaction>
</comment>
<dbReference type="EC" id="3.1.3.80" evidence="3"/>
<dbReference type="PANTHER" id="PTHR20963:SF8">
    <property type="entry name" value="MULTIPLE INOSITOL POLYPHOSPHATE PHOSPHATASE 1"/>
    <property type="match status" value="1"/>
</dbReference>
<feature type="signal peptide" evidence="14">
    <location>
        <begin position="1"/>
        <end position="18"/>
    </location>
</feature>
<evidence type="ECO:0000256" key="8">
    <source>
        <dbReference type="ARBA" id="ARBA00023136"/>
    </source>
</evidence>
<evidence type="ECO:0000256" key="4">
    <source>
        <dbReference type="ARBA" id="ARBA00013040"/>
    </source>
</evidence>
<keyword evidence="16" id="KW-1185">Reference proteome</keyword>
<evidence type="ECO:0000256" key="1">
    <source>
        <dbReference type="ARBA" id="ARBA00004370"/>
    </source>
</evidence>
<evidence type="ECO:0000313" key="16">
    <source>
        <dbReference type="Proteomes" id="UP000004892"/>
    </source>
</evidence>
<dbReference type="eggNOG" id="COG3537">
    <property type="taxonomic scope" value="Bacteria"/>
</dbReference>
<comment type="catalytic activity">
    <reaction evidence="10">
        <text>1D-myo-inositol 1,2,5,6-tetrakisphosphate + H2O = 1D-myo-inositol 1,2,6-trisphosphate + phosphate</text>
        <dbReference type="Rhea" id="RHEA:77119"/>
        <dbReference type="ChEBI" id="CHEBI:15377"/>
        <dbReference type="ChEBI" id="CHEBI:43474"/>
        <dbReference type="ChEBI" id="CHEBI:195535"/>
        <dbReference type="ChEBI" id="CHEBI:195537"/>
        <dbReference type="EC" id="3.1.3.62"/>
    </reaction>
    <physiologicalReaction direction="left-to-right" evidence="10">
        <dbReference type="Rhea" id="RHEA:77120"/>
    </physiologicalReaction>
</comment>
<dbReference type="GeneID" id="98067701"/>
<dbReference type="STRING" id="742817.HMPREF9449_00021"/>
<comment type="similarity">
    <text evidence="2">Belongs to the histidine acid phosphatase family. MINPP1 subfamily.</text>
</comment>
<keyword evidence="8" id="KW-0472">Membrane</keyword>
<evidence type="ECO:0000256" key="14">
    <source>
        <dbReference type="SAM" id="SignalP"/>
    </source>
</evidence>
<evidence type="ECO:0000256" key="12">
    <source>
        <dbReference type="ARBA" id="ARBA00043691"/>
    </source>
</evidence>
<feature type="chain" id="PRO_5003548586" description="Multiple inositol polyphosphate phosphatase 1" evidence="14">
    <location>
        <begin position="19"/>
        <end position="429"/>
    </location>
</feature>
<comment type="catalytic activity">
    <reaction evidence="11">
        <text>1D-myo-inositol 1,2,4,5,6-pentakisphosphate + H2O = 1D-myo-inositol 1,2,5,6-tetrakisphosphate + phosphate</text>
        <dbReference type="Rhea" id="RHEA:77115"/>
        <dbReference type="ChEBI" id="CHEBI:15377"/>
        <dbReference type="ChEBI" id="CHEBI:43474"/>
        <dbReference type="ChEBI" id="CHEBI:57798"/>
        <dbReference type="ChEBI" id="CHEBI:195535"/>
        <dbReference type="EC" id="3.1.3.62"/>
    </reaction>
    <physiologicalReaction direction="left-to-right" evidence="11">
        <dbReference type="Rhea" id="RHEA:77116"/>
    </physiologicalReaction>
</comment>
<name>H1DD43_9BACT</name>
<keyword evidence="6 14" id="KW-0732">Signal</keyword>
<evidence type="ECO:0000256" key="13">
    <source>
        <dbReference type="ARBA" id="ARBA00043832"/>
    </source>
</evidence>
<dbReference type="InterPro" id="IPR000560">
    <property type="entry name" value="His_Pase_clade-2"/>
</dbReference>
<accession>H1DD43</accession>
<dbReference type="EC" id="3.1.3.62" evidence="4"/>
<dbReference type="Proteomes" id="UP000004892">
    <property type="component" value="Unassembled WGS sequence"/>
</dbReference>
<keyword evidence="7" id="KW-0378">Hydrolase</keyword>
<dbReference type="Gene3D" id="3.40.50.1240">
    <property type="entry name" value="Phosphoglycerate mutase-like"/>
    <property type="match status" value="1"/>
</dbReference>
<reference evidence="15 16" key="1">
    <citation type="submission" date="2012-01" db="EMBL/GenBank/DDBJ databases">
        <title>The Genome Sequence of Odoribacter laneus YIT 12061.</title>
        <authorList>
            <consortium name="The Broad Institute Genome Sequencing Platform"/>
            <person name="Earl A."/>
            <person name="Ward D."/>
            <person name="Feldgarden M."/>
            <person name="Gevers D."/>
            <person name="Morotomi M."/>
            <person name="Young S.K."/>
            <person name="Zeng Q."/>
            <person name="Gargeya S."/>
            <person name="Fitzgerald M."/>
            <person name="Haas B."/>
            <person name="Abouelleil A."/>
            <person name="Alvarado L."/>
            <person name="Arachchi H.M."/>
            <person name="Berlin A."/>
            <person name="Chapman S.B."/>
            <person name="Gearin G."/>
            <person name="Goldberg J."/>
            <person name="Griggs A."/>
            <person name="Gujja S."/>
            <person name="Hansen M."/>
            <person name="Heiman D."/>
            <person name="Howarth C."/>
            <person name="Larimer J."/>
            <person name="Lui A."/>
            <person name="MacDonald P.J.P."/>
            <person name="McCowen C."/>
            <person name="Montmayeur A."/>
            <person name="Murphy C."/>
            <person name="Neiman D."/>
            <person name="Pearson M."/>
            <person name="Priest M."/>
            <person name="Roberts A."/>
            <person name="Saif S."/>
            <person name="Shea T."/>
            <person name="Sisk P."/>
            <person name="Stolte C."/>
            <person name="Sykes S."/>
            <person name="Wortman J."/>
            <person name="Nusbaum C."/>
            <person name="Birren B."/>
        </authorList>
    </citation>
    <scope>NUCLEOTIDE SEQUENCE [LARGE SCALE GENOMIC DNA]</scope>
    <source>
        <strain evidence="15 16">YIT 12061</strain>
    </source>
</reference>
<gene>
    <name evidence="15" type="ORF">HMPREF9449_00021</name>
</gene>
<evidence type="ECO:0000256" key="10">
    <source>
        <dbReference type="ARBA" id="ARBA00043668"/>
    </source>
</evidence>
<evidence type="ECO:0000256" key="11">
    <source>
        <dbReference type="ARBA" id="ARBA00043671"/>
    </source>
</evidence>
<sequence length="429" mass="49291">MKKIIMFVLCLFIYFSFAWGQASVQQYAGTAMPYPFIENSSTFSSDGMIPFYINHLGRHGARFPTSGKDLNKVIEVLTFAECENRLTAEGGELLSTVRYLAGLFKNQWGKLSKLGEQEQKGIAGRMIEHYPLLFTGAARIEAIATYVPRCINSMDAFLSVIKQHHSALYIERSEGRQYDTLLRFFDLNKSYVCYKKNGEWIPVYEAFLEKKISPAPVMKRLFLNPEQEADEEARKFVRALFAIAAILPDTDISLNLGNFFTTEEWFDYWQTQNLRQYLSKSAAPIGKMLPVAIAWPLLSEFIRTAEEVINGQSNKQANFRFAHAETVIPFVALMGIEKTDSSIANPDSVALYWKDYEIAPMAANVQWIFYRDKEQNVWIKILLNEQEAALPLATDRFPYYQWKDVHNFLSQRILMAQRILSSLEVTDEK</sequence>
<dbReference type="GO" id="GO:0034417">
    <property type="term" value="F:bisphosphoglycerate 3-phosphatase activity"/>
    <property type="evidence" value="ECO:0007669"/>
    <property type="project" value="UniProtKB-EC"/>
</dbReference>
<proteinExistence type="inferred from homology"/>
<evidence type="ECO:0000256" key="2">
    <source>
        <dbReference type="ARBA" id="ARBA00008422"/>
    </source>
</evidence>
<dbReference type="Pfam" id="PF00328">
    <property type="entry name" value="His_Phos_2"/>
    <property type="match status" value="1"/>
</dbReference>
<dbReference type="AlphaFoldDB" id="H1DD43"/>
<comment type="subcellular location">
    <subcellularLocation>
        <location evidence="1">Membrane</location>
    </subcellularLocation>
</comment>
<dbReference type="EMBL" id="ADMC01000001">
    <property type="protein sequence ID" value="EHP51019.1"/>
    <property type="molecule type" value="Genomic_DNA"/>
</dbReference>
<dbReference type="PATRIC" id="fig|742817.3.peg.21"/>
<evidence type="ECO:0000256" key="5">
    <source>
        <dbReference type="ARBA" id="ARBA00018097"/>
    </source>
</evidence>
<dbReference type="RefSeq" id="WP_009135175.1">
    <property type="nucleotide sequence ID" value="NZ_JH594596.1"/>
</dbReference>
<evidence type="ECO:0000256" key="9">
    <source>
        <dbReference type="ARBA" id="ARBA00031642"/>
    </source>
</evidence>
<dbReference type="GO" id="GO:0016020">
    <property type="term" value="C:membrane"/>
    <property type="evidence" value="ECO:0007669"/>
    <property type="project" value="UniProtKB-SubCell"/>
</dbReference>
<evidence type="ECO:0000256" key="7">
    <source>
        <dbReference type="ARBA" id="ARBA00022801"/>
    </source>
</evidence>
<evidence type="ECO:0000313" key="15">
    <source>
        <dbReference type="EMBL" id="EHP51019.1"/>
    </source>
</evidence>